<protein>
    <submittedName>
        <fullName evidence="3">Aste57867_23700 protein</fullName>
    </submittedName>
</protein>
<sequence length="439" mass="49918">MLLPTTILLDIALFLPDASSMFAFLNALGSSDLRGPLEPLWQLKTYHSHVWPHLWLSPTHCFTDSEETRVHLEAMAPYYTHVILDGEFNVAWLRQHFLPTTSTEWRQFPNCGVQRLAEWFDEWAKLRITRIISTLDDVNPLVSYLPKLQPHLEHMTLDRGFDSWFRPSIAPIIDFLATSQHLTELCLKNVYATTDECINQMVLNLTRWLKRNPVRKLTLDPIYTEDDQVACEFITTMFACPTMEELSLTCLAVPPFLTFVTPLPMHTLHMDMCSDRLLTLEQFTPALKDSKVKHLALQNAPYFSHDGLKSFMRALAHTNVVDLDFTDCRFGDMAVKDCVIPYLNDTSLEQLILDENGITDASMTQLADAIQTNATIQCLSVRRCPQITTVGVQALLNASINRPIQMKKISIGDVASISLDHAARLQAKSVFYGIDIDFT</sequence>
<dbReference type="Pfam" id="PF13516">
    <property type="entry name" value="LRR_6"/>
    <property type="match status" value="1"/>
</dbReference>
<feature type="signal peptide" evidence="1">
    <location>
        <begin position="1"/>
        <end position="20"/>
    </location>
</feature>
<accession>A0A485LQ95</accession>
<dbReference type="InterPro" id="IPR001611">
    <property type="entry name" value="Leu-rich_rpt"/>
</dbReference>
<dbReference type="AlphaFoldDB" id="A0A485LQ95"/>
<dbReference type="Proteomes" id="UP000332933">
    <property type="component" value="Unassembled WGS sequence"/>
</dbReference>
<name>A0A485LQ95_9STRA</name>
<evidence type="ECO:0000313" key="4">
    <source>
        <dbReference type="Proteomes" id="UP000332933"/>
    </source>
</evidence>
<dbReference type="EMBL" id="CAADRA010007327">
    <property type="protein sequence ID" value="VFU00345.1"/>
    <property type="molecule type" value="Genomic_DNA"/>
</dbReference>
<feature type="chain" id="PRO_5036116608" evidence="1">
    <location>
        <begin position="21"/>
        <end position="439"/>
    </location>
</feature>
<evidence type="ECO:0000256" key="1">
    <source>
        <dbReference type="SAM" id="SignalP"/>
    </source>
</evidence>
<evidence type="ECO:0000313" key="3">
    <source>
        <dbReference type="EMBL" id="VFU00345.1"/>
    </source>
</evidence>
<evidence type="ECO:0000313" key="2">
    <source>
        <dbReference type="EMBL" id="KAF0684303.1"/>
    </source>
</evidence>
<dbReference type="PANTHER" id="PTHR13318">
    <property type="entry name" value="PARTNER OF PAIRED, ISOFORM B-RELATED"/>
    <property type="match status" value="1"/>
</dbReference>
<dbReference type="GO" id="GO:0019005">
    <property type="term" value="C:SCF ubiquitin ligase complex"/>
    <property type="evidence" value="ECO:0007669"/>
    <property type="project" value="TreeGrafter"/>
</dbReference>
<keyword evidence="4" id="KW-1185">Reference proteome</keyword>
<keyword evidence="1" id="KW-0732">Signal</keyword>
<reference evidence="2" key="2">
    <citation type="submission" date="2019-06" db="EMBL/GenBank/DDBJ databases">
        <title>Genomics analysis of Aphanomyces spp. identifies a new class of oomycete effector associated with host adaptation.</title>
        <authorList>
            <person name="Gaulin E."/>
        </authorList>
    </citation>
    <scope>NUCLEOTIDE SEQUENCE</scope>
    <source>
        <strain evidence="2">CBS 578.67</strain>
    </source>
</reference>
<proteinExistence type="predicted"/>
<dbReference type="EMBL" id="VJMH01007301">
    <property type="protein sequence ID" value="KAF0684303.1"/>
    <property type="molecule type" value="Genomic_DNA"/>
</dbReference>
<dbReference type="InterPro" id="IPR032675">
    <property type="entry name" value="LRR_dom_sf"/>
</dbReference>
<gene>
    <name evidence="3" type="primary">Aste57867_23700</name>
    <name evidence="2" type="ORF">As57867_023628</name>
    <name evidence="3" type="ORF">ASTE57867_23700</name>
</gene>
<dbReference type="OrthoDB" id="68839at2759"/>
<reference evidence="3 4" key="1">
    <citation type="submission" date="2019-03" db="EMBL/GenBank/DDBJ databases">
        <authorList>
            <person name="Gaulin E."/>
            <person name="Dumas B."/>
        </authorList>
    </citation>
    <scope>NUCLEOTIDE SEQUENCE [LARGE SCALE GENOMIC DNA]</scope>
    <source>
        <strain evidence="3">CBS 568.67</strain>
    </source>
</reference>
<dbReference type="Gene3D" id="3.80.10.10">
    <property type="entry name" value="Ribonuclease Inhibitor"/>
    <property type="match status" value="1"/>
</dbReference>
<organism evidence="3 4">
    <name type="scientific">Aphanomyces stellatus</name>
    <dbReference type="NCBI Taxonomy" id="120398"/>
    <lineage>
        <taxon>Eukaryota</taxon>
        <taxon>Sar</taxon>
        <taxon>Stramenopiles</taxon>
        <taxon>Oomycota</taxon>
        <taxon>Saprolegniomycetes</taxon>
        <taxon>Saprolegniales</taxon>
        <taxon>Verrucalvaceae</taxon>
        <taxon>Aphanomyces</taxon>
    </lineage>
</organism>
<dbReference type="GO" id="GO:0031146">
    <property type="term" value="P:SCF-dependent proteasomal ubiquitin-dependent protein catabolic process"/>
    <property type="evidence" value="ECO:0007669"/>
    <property type="project" value="TreeGrafter"/>
</dbReference>
<dbReference type="SUPFAM" id="SSF52047">
    <property type="entry name" value="RNI-like"/>
    <property type="match status" value="1"/>
</dbReference>